<organism evidence="1 2">
    <name type="scientific">Linderina macrospora</name>
    <dbReference type="NCBI Taxonomy" id="4868"/>
    <lineage>
        <taxon>Eukaryota</taxon>
        <taxon>Fungi</taxon>
        <taxon>Fungi incertae sedis</taxon>
        <taxon>Zoopagomycota</taxon>
        <taxon>Kickxellomycotina</taxon>
        <taxon>Kickxellomycetes</taxon>
        <taxon>Kickxellales</taxon>
        <taxon>Kickxellaceae</taxon>
        <taxon>Linderina</taxon>
    </lineage>
</organism>
<protein>
    <submittedName>
        <fullName evidence="1">Uncharacterized protein</fullName>
    </submittedName>
</protein>
<proteinExistence type="predicted"/>
<name>A0ACC1J8Q9_9FUNG</name>
<evidence type="ECO:0000313" key="1">
    <source>
        <dbReference type="EMBL" id="KAJ1941929.1"/>
    </source>
</evidence>
<accession>A0ACC1J8Q9</accession>
<feature type="non-terminal residue" evidence="1">
    <location>
        <position position="582"/>
    </location>
</feature>
<comment type="caution">
    <text evidence="1">The sequence shown here is derived from an EMBL/GenBank/DDBJ whole genome shotgun (WGS) entry which is preliminary data.</text>
</comment>
<sequence length="582" mass="64293">MTGLGINNNGGSLRPSSRASIASRASENRRASQPLHRRSSSTGSPTMGGKSAGMRRTSNNTIHAAQAVLALATENGEIPPPPHMASLSAVPMAVPPSPTDGVSMRSRTRVARNSSMTGSRQVGANGGRESRRSSLTPRDQRSGSRRAGNESPSGFTRGSPRTLGSMSQFPDSSDEKPEIAIDNNVLMETIVDQKRAMDKKFRTVKEENAQLKEEITRLRLAAATATPEAATNPQPGSGSEGSDNIFSFSESKLTKQRANEERALERDRAALDMFEEYRRAYEECEPSLRSNRVQFAGERPLSPPPARYWGGGGIASGPTKTPIRGMDVSENDTQRATLTAEVRRAGEDLMSTPVRHNTPRRIRANSIRRTGGKSRPGRPLFSGDSDRSDDDDDGDTANGDDARDELRKCLTAASSFGKFLVRYVNRQVLDNSAIHDEYNMLLNRFNELEKRTAQLDKQNKRLEDSRAEYVAQSYEASAERESLKDVIDSTERTNKRLTNENDKLKQDLSLSNERGQQLDEQIVKLNASMDKSRQRYEQELASLRRNTNSLQTEKGVLVKKNEELRVELKGKLQRAGLKANID</sequence>
<dbReference type="EMBL" id="JANBPW010002113">
    <property type="protein sequence ID" value="KAJ1941929.1"/>
    <property type="molecule type" value="Genomic_DNA"/>
</dbReference>
<keyword evidence="2" id="KW-1185">Reference proteome</keyword>
<reference evidence="1" key="1">
    <citation type="submission" date="2022-07" db="EMBL/GenBank/DDBJ databases">
        <title>Phylogenomic reconstructions and comparative analyses of Kickxellomycotina fungi.</title>
        <authorList>
            <person name="Reynolds N.K."/>
            <person name="Stajich J.E."/>
            <person name="Barry K."/>
            <person name="Grigoriev I.V."/>
            <person name="Crous P."/>
            <person name="Smith M.E."/>
        </authorList>
    </citation>
    <scope>NUCLEOTIDE SEQUENCE</scope>
    <source>
        <strain evidence="1">NRRL 5244</strain>
    </source>
</reference>
<dbReference type="Proteomes" id="UP001150603">
    <property type="component" value="Unassembled WGS sequence"/>
</dbReference>
<gene>
    <name evidence="1" type="ORF">FBU59_003358</name>
</gene>
<evidence type="ECO:0000313" key="2">
    <source>
        <dbReference type="Proteomes" id="UP001150603"/>
    </source>
</evidence>